<dbReference type="CDD" id="cd02440">
    <property type="entry name" value="AdoMet_MTases"/>
    <property type="match status" value="1"/>
</dbReference>
<evidence type="ECO:0000256" key="1">
    <source>
        <dbReference type="SAM" id="MobiDB-lite"/>
    </source>
</evidence>
<protein>
    <submittedName>
        <fullName evidence="2">Putative methyltransferase</fullName>
    </submittedName>
</protein>
<sequence>MERQNESEERSDQPSAFPRLSSDLQSLPEIPGGWQDRKFDVSGTTLEVLCPSQPDLFLDDDEVLKANEQNGYTPYWAFLWPSSITMSQLMSQAPWAPGTQVLELGSGIGLVGLAGLARGDRVTFSDYDPTSLHLCRMNAVRNGFSDPATLQLDWREPIAETFDAIVGCEVTYDAPLHGVILNLLSLMLSENGVCWLGDPGRYQSEKFYQLAQSQGFSIRVFDSKLNELEQPESNDFQIMELRRSSTAQKS</sequence>
<dbReference type="InterPro" id="IPR019410">
    <property type="entry name" value="Methyltransf_16"/>
</dbReference>
<dbReference type="PANTHER" id="PTHR14614">
    <property type="entry name" value="HEPATOCELLULAR CARCINOMA-ASSOCIATED ANTIGEN"/>
    <property type="match status" value="1"/>
</dbReference>
<evidence type="ECO:0000313" key="3">
    <source>
        <dbReference type="Proteomes" id="UP000317243"/>
    </source>
</evidence>
<dbReference type="OrthoDB" id="264333at2"/>
<dbReference type="RefSeq" id="WP_146510676.1">
    <property type="nucleotide sequence ID" value="NZ_SIHI01000008.1"/>
</dbReference>
<dbReference type="Proteomes" id="UP000317243">
    <property type="component" value="Unassembled WGS sequence"/>
</dbReference>
<dbReference type="EMBL" id="SIHI01000008">
    <property type="protein sequence ID" value="TWT52101.1"/>
    <property type="molecule type" value="Genomic_DNA"/>
</dbReference>
<keyword evidence="2" id="KW-0808">Transferase</keyword>
<dbReference type="Pfam" id="PF10294">
    <property type="entry name" value="Methyltransf_16"/>
    <property type="match status" value="1"/>
</dbReference>
<proteinExistence type="predicted"/>
<gene>
    <name evidence="2" type="ORF">KOR42_31980</name>
</gene>
<dbReference type="SUPFAM" id="SSF53335">
    <property type="entry name" value="S-adenosyl-L-methionine-dependent methyltransferases"/>
    <property type="match status" value="1"/>
</dbReference>
<accession>A0A5C5WPQ4</accession>
<name>A0A5C5WPQ4_9PLAN</name>
<dbReference type="GO" id="GO:0008168">
    <property type="term" value="F:methyltransferase activity"/>
    <property type="evidence" value="ECO:0007669"/>
    <property type="project" value="UniProtKB-KW"/>
</dbReference>
<keyword evidence="2" id="KW-0489">Methyltransferase</keyword>
<dbReference type="GO" id="GO:0032259">
    <property type="term" value="P:methylation"/>
    <property type="evidence" value="ECO:0007669"/>
    <property type="project" value="UniProtKB-KW"/>
</dbReference>
<dbReference type="Gene3D" id="3.40.50.150">
    <property type="entry name" value="Vaccinia Virus protein VP39"/>
    <property type="match status" value="1"/>
</dbReference>
<comment type="caution">
    <text evidence="2">The sequence shown here is derived from an EMBL/GenBank/DDBJ whole genome shotgun (WGS) entry which is preliminary data.</text>
</comment>
<keyword evidence="3" id="KW-1185">Reference proteome</keyword>
<reference evidence="2 3" key="1">
    <citation type="submission" date="2019-02" db="EMBL/GenBank/DDBJ databases">
        <title>Deep-cultivation of Planctomycetes and their phenomic and genomic characterization uncovers novel biology.</title>
        <authorList>
            <person name="Wiegand S."/>
            <person name="Jogler M."/>
            <person name="Boedeker C."/>
            <person name="Pinto D."/>
            <person name="Vollmers J."/>
            <person name="Rivas-Marin E."/>
            <person name="Kohn T."/>
            <person name="Peeters S.H."/>
            <person name="Heuer A."/>
            <person name="Rast P."/>
            <person name="Oberbeckmann S."/>
            <person name="Bunk B."/>
            <person name="Jeske O."/>
            <person name="Meyerdierks A."/>
            <person name="Storesund J.E."/>
            <person name="Kallscheuer N."/>
            <person name="Luecker S."/>
            <person name="Lage O.M."/>
            <person name="Pohl T."/>
            <person name="Merkel B.J."/>
            <person name="Hornburger P."/>
            <person name="Mueller R.-W."/>
            <person name="Bruemmer F."/>
            <person name="Labrenz M."/>
            <person name="Spormann A.M."/>
            <person name="Op Den Camp H."/>
            <person name="Overmann J."/>
            <person name="Amann R."/>
            <person name="Jetten M.S.M."/>
            <person name="Mascher T."/>
            <person name="Medema M.H."/>
            <person name="Devos D.P."/>
            <person name="Kaster A.-K."/>
            <person name="Ovreas L."/>
            <person name="Rohde M."/>
            <person name="Galperin M.Y."/>
            <person name="Jogler C."/>
        </authorList>
    </citation>
    <scope>NUCLEOTIDE SEQUENCE [LARGE SCALE GENOMIC DNA]</scope>
    <source>
        <strain evidence="2 3">KOR42</strain>
    </source>
</reference>
<evidence type="ECO:0000313" key="2">
    <source>
        <dbReference type="EMBL" id="TWT52101.1"/>
    </source>
</evidence>
<feature type="compositionally biased region" description="Basic and acidic residues" evidence="1">
    <location>
        <begin position="1"/>
        <end position="12"/>
    </location>
</feature>
<dbReference type="InterPro" id="IPR029063">
    <property type="entry name" value="SAM-dependent_MTases_sf"/>
</dbReference>
<feature type="region of interest" description="Disordered" evidence="1">
    <location>
        <begin position="1"/>
        <end position="26"/>
    </location>
</feature>
<dbReference type="AlphaFoldDB" id="A0A5C5WPQ4"/>
<organism evidence="2 3">
    <name type="scientific">Thalassoglobus neptunius</name>
    <dbReference type="NCBI Taxonomy" id="1938619"/>
    <lineage>
        <taxon>Bacteria</taxon>
        <taxon>Pseudomonadati</taxon>
        <taxon>Planctomycetota</taxon>
        <taxon>Planctomycetia</taxon>
        <taxon>Planctomycetales</taxon>
        <taxon>Planctomycetaceae</taxon>
        <taxon>Thalassoglobus</taxon>
    </lineage>
</organism>